<dbReference type="Pfam" id="PF04773">
    <property type="entry name" value="FecR"/>
    <property type="match status" value="1"/>
</dbReference>
<evidence type="ECO:0000259" key="3">
    <source>
        <dbReference type="Pfam" id="PF16344"/>
    </source>
</evidence>
<sequence length="344" mass="39308">MQQFSKKTLRNFFFGTPASDEREQVSSWFTAEGENPEFENELYVLWNELPESIDRASSRKGFERFSASLAHKGIGGAAGPRKTIRRIGKWAVRVAACLAVPLAVFALYLNGQAQKPKNWIEKHVAYGEKMQVTLPDNSTVWLNAGSKIIYPEKFNRKVRQVFVTGEVYADIEKDPSRPFFLSVGNLNIKVLGTKFNVKSYPEQSKTEVSLVEGSISLEANFNGFTRQYTLEPGNYMSIDHRTGAVDTFQFSPASYTSWSEENGGLYFRNQTLEEITADLERKFNVKIILRDEQLKHERYFASFVNNESLDDILKFLKLGSSFQYVSNKNVIDIYKHRTQPKQAI</sequence>
<evidence type="ECO:0000313" key="4">
    <source>
        <dbReference type="EMBL" id="UWN65905.1"/>
    </source>
</evidence>
<keyword evidence="1" id="KW-1133">Transmembrane helix</keyword>
<dbReference type="Proteomes" id="UP001058267">
    <property type="component" value="Chromosome"/>
</dbReference>
<evidence type="ECO:0000313" key="5">
    <source>
        <dbReference type="Proteomes" id="UP001058267"/>
    </source>
</evidence>
<reference evidence="4" key="1">
    <citation type="journal article" date="2022" name="Cell">
        <title>Design, construction, and in vivo augmentation of a complex gut microbiome.</title>
        <authorList>
            <person name="Cheng A.G."/>
            <person name="Ho P.Y."/>
            <person name="Aranda-Diaz A."/>
            <person name="Jain S."/>
            <person name="Yu F.B."/>
            <person name="Meng X."/>
            <person name="Wang M."/>
            <person name="Iakiviak M."/>
            <person name="Nagashima K."/>
            <person name="Zhao A."/>
            <person name="Murugkar P."/>
            <person name="Patil A."/>
            <person name="Atabakhsh K."/>
            <person name="Weakley A."/>
            <person name="Yan J."/>
            <person name="Brumbaugh A.R."/>
            <person name="Higginbottom S."/>
            <person name="Dimas A."/>
            <person name="Shiver A.L."/>
            <person name="Deutschbauer A."/>
            <person name="Neff N."/>
            <person name="Sonnenburg J.L."/>
            <person name="Huang K.C."/>
            <person name="Fischbach M.A."/>
        </authorList>
    </citation>
    <scope>NUCLEOTIDE SEQUENCE</scope>
    <source>
        <strain evidence="4">JC50</strain>
    </source>
</reference>
<evidence type="ECO:0000259" key="2">
    <source>
        <dbReference type="Pfam" id="PF04773"/>
    </source>
</evidence>
<dbReference type="InterPro" id="IPR012373">
    <property type="entry name" value="Ferrdict_sens_TM"/>
</dbReference>
<dbReference type="EMBL" id="CP102252">
    <property type="protein sequence ID" value="UWN65905.1"/>
    <property type="molecule type" value="Genomic_DNA"/>
</dbReference>
<organism evidence="4 5">
    <name type="scientific">Alistipes senegalensis JC50</name>
    <dbReference type="NCBI Taxonomy" id="1033732"/>
    <lineage>
        <taxon>Bacteria</taxon>
        <taxon>Pseudomonadati</taxon>
        <taxon>Bacteroidota</taxon>
        <taxon>Bacteroidia</taxon>
        <taxon>Bacteroidales</taxon>
        <taxon>Rikenellaceae</taxon>
        <taxon>Alistipes</taxon>
    </lineage>
</organism>
<evidence type="ECO:0000256" key="1">
    <source>
        <dbReference type="SAM" id="Phobius"/>
    </source>
</evidence>
<protein>
    <submittedName>
        <fullName evidence="4">FecR domain-containing protein</fullName>
    </submittedName>
</protein>
<proteinExistence type="predicted"/>
<gene>
    <name evidence="4" type="ORF">NQ519_03435</name>
</gene>
<dbReference type="RefSeq" id="WP_019149462.1">
    <property type="nucleotide sequence ID" value="NZ_CP102252.1"/>
</dbReference>
<feature type="domain" description="Protein FecR C-terminal" evidence="3">
    <location>
        <begin position="265"/>
        <end position="331"/>
    </location>
</feature>
<dbReference type="Gene3D" id="2.60.120.1440">
    <property type="match status" value="1"/>
</dbReference>
<dbReference type="PIRSF" id="PIRSF018266">
    <property type="entry name" value="FecR"/>
    <property type="match status" value="1"/>
</dbReference>
<dbReference type="PANTHER" id="PTHR30273">
    <property type="entry name" value="PERIPLASMIC SIGNAL SENSOR AND SIGMA FACTOR ACTIVATOR FECR-RELATED"/>
    <property type="match status" value="1"/>
</dbReference>
<dbReference type="PANTHER" id="PTHR30273:SF2">
    <property type="entry name" value="PROTEIN FECR"/>
    <property type="match status" value="1"/>
</dbReference>
<keyword evidence="1" id="KW-0472">Membrane</keyword>
<keyword evidence="1" id="KW-0812">Transmembrane</keyword>
<feature type="transmembrane region" description="Helical" evidence="1">
    <location>
        <begin position="90"/>
        <end position="109"/>
    </location>
</feature>
<dbReference type="Pfam" id="PF16344">
    <property type="entry name" value="FecR_C"/>
    <property type="match status" value="1"/>
</dbReference>
<dbReference type="InterPro" id="IPR032508">
    <property type="entry name" value="FecR_C"/>
</dbReference>
<keyword evidence="5" id="KW-1185">Reference proteome</keyword>
<dbReference type="InterPro" id="IPR006860">
    <property type="entry name" value="FecR"/>
</dbReference>
<dbReference type="Gene3D" id="3.55.50.30">
    <property type="match status" value="1"/>
</dbReference>
<name>A0ABY5V8C5_9BACT</name>
<accession>A0ABY5V8C5</accession>
<feature type="domain" description="FecR protein" evidence="2">
    <location>
        <begin position="126"/>
        <end position="215"/>
    </location>
</feature>